<evidence type="ECO:0000259" key="6">
    <source>
        <dbReference type="Pfam" id="PF07687"/>
    </source>
</evidence>
<dbReference type="OrthoDB" id="7055905at2"/>
<keyword evidence="3" id="KW-0378">Hydrolase</keyword>
<name>A0A1G9LSF3_9CORY</name>
<dbReference type="Pfam" id="PF01546">
    <property type="entry name" value="Peptidase_M20"/>
    <property type="match status" value="1"/>
</dbReference>
<evidence type="ECO:0000256" key="5">
    <source>
        <dbReference type="NCBIfam" id="TIGR01900"/>
    </source>
</evidence>
<keyword evidence="4" id="KW-0862">Zinc</keyword>
<keyword evidence="8" id="KW-1185">Reference proteome</keyword>
<dbReference type="InterPro" id="IPR011650">
    <property type="entry name" value="Peptidase_M20_dimer"/>
</dbReference>
<dbReference type="GO" id="GO:0009014">
    <property type="term" value="F:succinyl-diaminopimelate desuccinylase activity"/>
    <property type="evidence" value="ECO:0007669"/>
    <property type="project" value="UniProtKB-UniRule"/>
</dbReference>
<sequence length="361" mass="38218">MASLNLFADPVALTAALIDIESPSHHEREIADAIEAQLRELPAVEVIRGGNTVVARTHHGHAQRVVLAGHVDTVPLAGNTPHRLEGDVLYGCGAVDMKSGLACYLGAFARLSAPGAGAFDLTLIAYEGEEVSSEHNGLYHLERDRPELLAGDVALLGEPSGAIIEAGCQGTIRVFVDAKGTRAHSARSWLGDNAAHKLAGVLSRVAAYRPRSVTIAGCEYREGLNVVGMDGFVATNTIPDAARLTINFRYAPDRSVEEAKAHLVEALALEDGLELVWDDIAPAALPGLDHPAAAGLVEAVGGNFRAKFGWTDVARFSNLGTPAVNFGPGDPGYAHKVDEQCPTEQIYTVARVLEQYLAAKN</sequence>
<evidence type="ECO:0000256" key="2">
    <source>
        <dbReference type="ARBA" id="ARBA00022723"/>
    </source>
</evidence>
<dbReference type="GO" id="GO:0046872">
    <property type="term" value="F:metal ion binding"/>
    <property type="evidence" value="ECO:0007669"/>
    <property type="project" value="UniProtKB-KW"/>
</dbReference>
<evidence type="ECO:0000313" key="7">
    <source>
        <dbReference type="EMBL" id="SDL64704.1"/>
    </source>
</evidence>
<dbReference type="NCBIfam" id="TIGR01900">
    <property type="entry name" value="dapE-gram_pos"/>
    <property type="match status" value="1"/>
</dbReference>
<organism evidence="7 8">
    <name type="scientific">Corynebacterium mycetoides</name>
    <dbReference type="NCBI Taxonomy" id="38302"/>
    <lineage>
        <taxon>Bacteria</taxon>
        <taxon>Bacillati</taxon>
        <taxon>Actinomycetota</taxon>
        <taxon>Actinomycetes</taxon>
        <taxon>Mycobacteriales</taxon>
        <taxon>Corynebacteriaceae</taxon>
        <taxon>Corynebacterium</taxon>
    </lineage>
</organism>
<evidence type="ECO:0000313" key="8">
    <source>
        <dbReference type="Proteomes" id="UP000199350"/>
    </source>
</evidence>
<dbReference type="AlphaFoldDB" id="A0A1G9LSF3"/>
<evidence type="ECO:0000256" key="3">
    <source>
        <dbReference type="ARBA" id="ARBA00022801"/>
    </source>
</evidence>
<dbReference type="PROSITE" id="PS00759">
    <property type="entry name" value="ARGE_DAPE_CPG2_2"/>
    <property type="match status" value="1"/>
</dbReference>
<dbReference type="RefSeq" id="WP_092147795.1">
    <property type="nucleotide sequence ID" value="NZ_LT629700.1"/>
</dbReference>
<dbReference type="PANTHER" id="PTHR43808">
    <property type="entry name" value="ACETYLORNITHINE DEACETYLASE"/>
    <property type="match status" value="1"/>
</dbReference>
<dbReference type="InterPro" id="IPR050072">
    <property type="entry name" value="Peptidase_M20A"/>
</dbReference>
<feature type="domain" description="Peptidase M20 dimerisation" evidence="6">
    <location>
        <begin position="170"/>
        <end position="268"/>
    </location>
</feature>
<dbReference type="PANTHER" id="PTHR43808:SF31">
    <property type="entry name" value="N-ACETYL-L-CITRULLINE DEACETYLASE"/>
    <property type="match status" value="1"/>
</dbReference>
<dbReference type="GO" id="GO:0006526">
    <property type="term" value="P:L-arginine biosynthetic process"/>
    <property type="evidence" value="ECO:0007669"/>
    <property type="project" value="TreeGrafter"/>
</dbReference>
<dbReference type="InterPro" id="IPR010174">
    <property type="entry name" value="Succinyl-DAP_deSuclase_DapE"/>
</dbReference>
<gene>
    <name evidence="7" type="ORF">SAMN04488535_0283</name>
</gene>
<keyword evidence="2" id="KW-0479">Metal-binding</keyword>
<reference evidence="8" key="1">
    <citation type="submission" date="2016-10" db="EMBL/GenBank/DDBJ databases">
        <authorList>
            <person name="Varghese N."/>
            <person name="Submissions S."/>
        </authorList>
    </citation>
    <scope>NUCLEOTIDE SEQUENCE [LARGE SCALE GENOMIC DNA]</scope>
    <source>
        <strain evidence="8">DSM 20632</strain>
    </source>
</reference>
<dbReference type="GO" id="GO:0009089">
    <property type="term" value="P:lysine biosynthetic process via diaminopimelate"/>
    <property type="evidence" value="ECO:0007669"/>
    <property type="project" value="UniProtKB-UniRule"/>
</dbReference>
<dbReference type="InterPro" id="IPR036264">
    <property type="entry name" value="Bact_exopeptidase_dim_dom"/>
</dbReference>
<proteinExistence type="predicted"/>
<dbReference type="Pfam" id="PF07687">
    <property type="entry name" value="M20_dimer"/>
    <property type="match status" value="1"/>
</dbReference>
<dbReference type="InterPro" id="IPR002933">
    <property type="entry name" value="Peptidase_M20"/>
</dbReference>
<comment type="cofactor">
    <cofactor evidence="1">
        <name>Zn(2+)</name>
        <dbReference type="ChEBI" id="CHEBI:29105"/>
    </cofactor>
</comment>
<dbReference type="InterPro" id="IPR001261">
    <property type="entry name" value="ArgE/DapE_CS"/>
</dbReference>
<evidence type="ECO:0000256" key="1">
    <source>
        <dbReference type="ARBA" id="ARBA00001947"/>
    </source>
</evidence>
<dbReference type="SUPFAM" id="SSF53187">
    <property type="entry name" value="Zn-dependent exopeptidases"/>
    <property type="match status" value="1"/>
</dbReference>
<dbReference type="Gene3D" id="3.30.70.360">
    <property type="match status" value="1"/>
</dbReference>
<dbReference type="STRING" id="38302.SAMN04488535_0283"/>
<dbReference type="EMBL" id="LT629700">
    <property type="protein sequence ID" value="SDL64704.1"/>
    <property type="molecule type" value="Genomic_DNA"/>
</dbReference>
<dbReference type="GO" id="GO:0008777">
    <property type="term" value="F:acetylornithine deacetylase activity"/>
    <property type="evidence" value="ECO:0007669"/>
    <property type="project" value="TreeGrafter"/>
</dbReference>
<dbReference type="Proteomes" id="UP000199350">
    <property type="component" value="Chromosome I"/>
</dbReference>
<accession>A0A1G9LSF3</accession>
<dbReference type="SUPFAM" id="SSF55031">
    <property type="entry name" value="Bacterial exopeptidase dimerisation domain"/>
    <property type="match status" value="1"/>
</dbReference>
<dbReference type="Gene3D" id="3.40.630.10">
    <property type="entry name" value="Zn peptidases"/>
    <property type="match status" value="1"/>
</dbReference>
<evidence type="ECO:0000256" key="4">
    <source>
        <dbReference type="ARBA" id="ARBA00022833"/>
    </source>
</evidence>
<protein>
    <recommendedName>
        <fullName evidence="5">Succinyl-diaminopimelate desuccinylase</fullName>
        <ecNumber evidence="5">3.5.1.18</ecNumber>
    </recommendedName>
</protein>
<dbReference type="EC" id="3.5.1.18" evidence="5"/>